<dbReference type="GO" id="GO:0004061">
    <property type="term" value="F:arylformamidase activity"/>
    <property type="evidence" value="ECO:0007669"/>
    <property type="project" value="InterPro"/>
</dbReference>
<dbReference type="InterPro" id="IPR007325">
    <property type="entry name" value="KFase/CYL"/>
</dbReference>
<evidence type="ECO:0000313" key="1">
    <source>
        <dbReference type="EMBL" id="AKS32113.1"/>
    </source>
</evidence>
<evidence type="ECO:0000313" key="2">
    <source>
        <dbReference type="Proteomes" id="UP000062255"/>
    </source>
</evidence>
<dbReference type="Pfam" id="PF04199">
    <property type="entry name" value="Cyclase"/>
    <property type="match status" value="1"/>
</dbReference>
<dbReference type="Proteomes" id="UP000062255">
    <property type="component" value="Chromosome"/>
</dbReference>
<dbReference type="Gene3D" id="3.50.30.50">
    <property type="entry name" value="Putative cyclase"/>
    <property type="match status" value="1"/>
</dbReference>
<dbReference type="AlphaFoldDB" id="A0A0K0X465"/>
<gene>
    <name evidence="1" type="ORF">AFA91_09810</name>
</gene>
<dbReference type="STRING" id="134601.AFA91_09810"/>
<dbReference type="GO" id="GO:0019441">
    <property type="term" value="P:L-tryptophan catabolic process to kynurenine"/>
    <property type="evidence" value="ECO:0007669"/>
    <property type="project" value="InterPro"/>
</dbReference>
<dbReference type="PANTHER" id="PTHR34861">
    <property type="match status" value="1"/>
</dbReference>
<dbReference type="KEGG" id="mgo:AFA91_09810"/>
<dbReference type="PANTHER" id="PTHR34861:SF11">
    <property type="entry name" value="CYCLASE"/>
    <property type="match status" value="1"/>
</dbReference>
<accession>A0A0K0X465</accession>
<dbReference type="PATRIC" id="fig|134601.6.peg.2044"/>
<organism evidence="1 2">
    <name type="scientific">Mycolicibacterium goodii</name>
    <name type="common">Mycobacterium goodii</name>
    <dbReference type="NCBI Taxonomy" id="134601"/>
    <lineage>
        <taxon>Bacteria</taxon>
        <taxon>Bacillati</taxon>
        <taxon>Actinomycetota</taxon>
        <taxon>Actinomycetes</taxon>
        <taxon>Mycobacteriales</taxon>
        <taxon>Mycobacteriaceae</taxon>
        <taxon>Mycolicibacterium</taxon>
    </lineage>
</organism>
<name>A0A0K0X465_MYCGD</name>
<dbReference type="SUPFAM" id="SSF102198">
    <property type="entry name" value="Putative cyclase"/>
    <property type="match status" value="1"/>
</dbReference>
<reference evidence="1 2" key="1">
    <citation type="submission" date="2015-07" db="EMBL/GenBank/DDBJ databases">
        <title>Complete genome sequence of Mycobacterium goodii X7B, a facultative thermophilic biodesulfurizing bacterium.</title>
        <authorList>
            <person name="Yu B."/>
            <person name="Li F."/>
            <person name="Xu P."/>
        </authorList>
    </citation>
    <scope>NUCLEOTIDE SEQUENCE [LARGE SCALE GENOMIC DNA]</scope>
    <source>
        <strain evidence="1 2">X7B</strain>
    </source>
</reference>
<dbReference type="InterPro" id="IPR037175">
    <property type="entry name" value="KFase_sf"/>
</dbReference>
<proteinExistence type="predicted"/>
<evidence type="ECO:0008006" key="3">
    <source>
        <dbReference type="Google" id="ProtNLM"/>
    </source>
</evidence>
<protein>
    <recommendedName>
        <fullName evidence="3">Cyclase</fullName>
    </recommendedName>
</protein>
<dbReference type="EMBL" id="CP012150">
    <property type="protein sequence ID" value="AKS32113.1"/>
    <property type="molecule type" value="Genomic_DNA"/>
</dbReference>
<sequence length="323" mass="35547">MNAIGTVPRYDDLPLGRGGRSAWGVFGPDDTIGRINLLTERHARDAARLVRTGKTFPLNLPLDHFPRMAHRIAPRHELQRRGPEIYKNAMIAYDELLHDFNPQGSSQWDALAHASADEELFYNGTTDADIVAGTRCTIDHWARRGIVGRGVLVDVARYFRDNGIDYDPATAPEISIAHLEGALSMTNTELRSGDILLINLGFLEWVDSLDAAAREAVMTNSPLNFVGLEHHERMARWLWDSGVAAVATDAPGVEKFPADFTKPFGSMHRVLIGLLGFPLGELFDLTALAEDCEEDGTYEFMFTSAPLNIRAGVGSPPNALALK</sequence>